<gene>
    <name evidence="2" type="ORF">NDU88_006421</name>
</gene>
<name>A0AAV7RQ18_PLEWA</name>
<feature type="compositionally biased region" description="Basic and acidic residues" evidence="1">
    <location>
        <begin position="75"/>
        <end position="85"/>
    </location>
</feature>
<dbReference type="EMBL" id="JANPWB010000009">
    <property type="protein sequence ID" value="KAJ1153662.1"/>
    <property type="molecule type" value="Genomic_DNA"/>
</dbReference>
<feature type="region of interest" description="Disordered" evidence="1">
    <location>
        <begin position="1"/>
        <end position="28"/>
    </location>
</feature>
<reference evidence="2" key="1">
    <citation type="journal article" date="2022" name="bioRxiv">
        <title>Sequencing and chromosome-scale assembly of the giantPleurodeles waltlgenome.</title>
        <authorList>
            <person name="Brown T."/>
            <person name="Elewa A."/>
            <person name="Iarovenko S."/>
            <person name="Subramanian E."/>
            <person name="Araus A.J."/>
            <person name="Petzold A."/>
            <person name="Susuki M."/>
            <person name="Suzuki K.-i.T."/>
            <person name="Hayashi T."/>
            <person name="Toyoda A."/>
            <person name="Oliveira C."/>
            <person name="Osipova E."/>
            <person name="Leigh N.D."/>
            <person name="Simon A."/>
            <person name="Yun M.H."/>
        </authorList>
    </citation>
    <scope>NUCLEOTIDE SEQUENCE</scope>
    <source>
        <strain evidence="2">20211129_DDA</strain>
        <tissue evidence="2">Liver</tissue>
    </source>
</reference>
<organism evidence="2 3">
    <name type="scientific">Pleurodeles waltl</name>
    <name type="common">Iberian ribbed newt</name>
    <dbReference type="NCBI Taxonomy" id="8319"/>
    <lineage>
        <taxon>Eukaryota</taxon>
        <taxon>Metazoa</taxon>
        <taxon>Chordata</taxon>
        <taxon>Craniata</taxon>
        <taxon>Vertebrata</taxon>
        <taxon>Euteleostomi</taxon>
        <taxon>Amphibia</taxon>
        <taxon>Batrachia</taxon>
        <taxon>Caudata</taxon>
        <taxon>Salamandroidea</taxon>
        <taxon>Salamandridae</taxon>
        <taxon>Pleurodelinae</taxon>
        <taxon>Pleurodeles</taxon>
    </lineage>
</organism>
<feature type="compositionally biased region" description="Basic residues" evidence="1">
    <location>
        <begin position="12"/>
        <end position="21"/>
    </location>
</feature>
<accession>A0AAV7RQ18</accession>
<feature type="region of interest" description="Disordered" evidence="1">
    <location>
        <begin position="67"/>
        <end position="111"/>
    </location>
</feature>
<keyword evidence="3" id="KW-1185">Reference proteome</keyword>
<proteinExistence type="predicted"/>
<evidence type="ECO:0000313" key="3">
    <source>
        <dbReference type="Proteomes" id="UP001066276"/>
    </source>
</evidence>
<sequence length="141" mass="15214">MEKGGPSPISPRHCRVRRRSSRCGPTLLTRGSDVGGAAILPSSGLAPLLLHYRATAPLRLQLAPAGTARASRLRPTTERVPERRPRLAARPSRGLEASPRIRGGPPAPPYRLTASGLEEIGRSRRSSRPIGHVPILHFFGE</sequence>
<protein>
    <submittedName>
        <fullName evidence="2">Uncharacterized protein</fullName>
    </submittedName>
</protein>
<evidence type="ECO:0000256" key="1">
    <source>
        <dbReference type="SAM" id="MobiDB-lite"/>
    </source>
</evidence>
<dbReference type="Proteomes" id="UP001066276">
    <property type="component" value="Chromosome 5"/>
</dbReference>
<dbReference type="AlphaFoldDB" id="A0AAV7RQ18"/>
<comment type="caution">
    <text evidence="2">The sequence shown here is derived from an EMBL/GenBank/DDBJ whole genome shotgun (WGS) entry which is preliminary data.</text>
</comment>
<evidence type="ECO:0000313" key="2">
    <source>
        <dbReference type="EMBL" id="KAJ1153662.1"/>
    </source>
</evidence>